<keyword evidence="6" id="KW-0560">Oxidoreductase</keyword>
<organism evidence="8 9">
    <name type="scientific">Enhydrobacter aerosaccus</name>
    <dbReference type="NCBI Taxonomy" id="225324"/>
    <lineage>
        <taxon>Bacteria</taxon>
        <taxon>Pseudomonadati</taxon>
        <taxon>Pseudomonadota</taxon>
        <taxon>Alphaproteobacteria</taxon>
        <taxon>Hyphomicrobiales</taxon>
        <taxon>Enhydrobacter</taxon>
    </lineage>
</organism>
<gene>
    <name evidence="8" type="ORF">SAMN02745126_03487</name>
</gene>
<dbReference type="PANTHER" id="PTHR43098">
    <property type="entry name" value="L-ORNITHINE N(5)-MONOOXYGENASE-RELATED"/>
    <property type="match status" value="1"/>
</dbReference>
<keyword evidence="3" id="KW-0285">Flavoprotein</keyword>
<sequence>MTPDYDALIIGAGFAGMYMLHRLRQKRFSARVVEAGSGVGGTWYWNRYPGARCDVESVQYSYQFSPELEQEWEWSERYATQPEILRYANHVADRFDLRRDIQFDTRVTGATFDEGGNCWIVETDKGDRIVARFVITAMGCLSSPNTPRIPGLEDFEGPIYHTGNWPHEGVDFSGKTVGVIGTGSSAIQSIPIIARQARHLTVFQRTANYTVPAHNRPLDPDYVRRVKADYGVLRRRARTKPAGIDFDINYASAIETPEAERTRIFEQRWAYGGLGFMASFQDLLLNDDSNKTAAEFVKAKIREVVKDPAVAEILAPRNIIGCKRLCVDTGYWETFNRPNVTLVDISNGPIERVTPTGLRAKGQDYEFDCLVLATGFDAMTGALLKVDFRGRGDLPLRDKWRDGPRTYLGLTVVGFPNLFTITGPGSPSVLTNMLPSIEQHVDWIADCLDAMRSRNQAVIEPLPEAEEEWAGEVGRSANITLRSTCSSWYVGANIPGKPRVFMPYIGGFPAYIERCEQVVAEGYKGFALA</sequence>
<dbReference type="STRING" id="225324.SAMN02745126_03487"/>
<keyword evidence="7 8" id="KW-0503">Monooxygenase</keyword>
<evidence type="ECO:0000313" key="8">
    <source>
        <dbReference type="EMBL" id="SKA09791.1"/>
    </source>
</evidence>
<dbReference type="Gene3D" id="3.50.50.60">
    <property type="entry name" value="FAD/NAD(P)-binding domain"/>
    <property type="match status" value="3"/>
</dbReference>
<dbReference type="AlphaFoldDB" id="A0A1T4R239"/>
<proteinExistence type="inferred from homology"/>
<dbReference type="OrthoDB" id="312624at2"/>
<dbReference type="EMBL" id="FUWJ01000004">
    <property type="protein sequence ID" value="SKA09791.1"/>
    <property type="molecule type" value="Genomic_DNA"/>
</dbReference>
<dbReference type="RefSeq" id="WP_085935190.1">
    <property type="nucleotide sequence ID" value="NZ_FUWJ01000004.1"/>
</dbReference>
<evidence type="ECO:0000313" key="9">
    <source>
        <dbReference type="Proteomes" id="UP000190092"/>
    </source>
</evidence>
<comment type="cofactor">
    <cofactor evidence="1">
        <name>FAD</name>
        <dbReference type="ChEBI" id="CHEBI:57692"/>
    </cofactor>
</comment>
<dbReference type="GO" id="GO:0004497">
    <property type="term" value="F:monooxygenase activity"/>
    <property type="evidence" value="ECO:0007669"/>
    <property type="project" value="UniProtKB-KW"/>
</dbReference>
<dbReference type="PANTHER" id="PTHR43098:SF3">
    <property type="entry name" value="L-ORNITHINE N(5)-MONOOXYGENASE-RELATED"/>
    <property type="match status" value="1"/>
</dbReference>
<accession>A0A1T4R239</accession>
<evidence type="ECO:0000256" key="7">
    <source>
        <dbReference type="ARBA" id="ARBA00023033"/>
    </source>
</evidence>
<dbReference type="InterPro" id="IPR036188">
    <property type="entry name" value="FAD/NAD-bd_sf"/>
</dbReference>
<comment type="similarity">
    <text evidence="2">Belongs to the FAD-binding monooxygenase family.</text>
</comment>
<protein>
    <submittedName>
        <fullName evidence="8">Cyclohexanone monooxygenase</fullName>
    </submittedName>
</protein>
<name>A0A1T4R239_9HYPH</name>
<keyword evidence="4" id="KW-0274">FAD</keyword>
<keyword evidence="5" id="KW-0521">NADP</keyword>
<evidence type="ECO:0000256" key="3">
    <source>
        <dbReference type="ARBA" id="ARBA00022630"/>
    </source>
</evidence>
<dbReference type="SUPFAM" id="SSF51905">
    <property type="entry name" value="FAD/NAD(P)-binding domain"/>
    <property type="match status" value="2"/>
</dbReference>
<evidence type="ECO:0000256" key="4">
    <source>
        <dbReference type="ARBA" id="ARBA00022827"/>
    </source>
</evidence>
<dbReference type="Pfam" id="PF13738">
    <property type="entry name" value="Pyr_redox_3"/>
    <property type="match status" value="1"/>
</dbReference>
<reference evidence="9" key="1">
    <citation type="submission" date="2017-02" db="EMBL/GenBank/DDBJ databases">
        <authorList>
            <person name="Varghese N."/>
            <person name="Submissions S."/>
        </authorList>
    </citation>
    <scope>NUCLEOTIDE SEQUENCE [LARGE SCALE GENOMIC DNA]</scope>
    <source>
        <strain evidence="9">ATCC 27094</strain>
    </source>
</reference>
<dbReference type="Proteomes" id="UP000190092">
    <property type="component" value="Unassembled WGS sequence"/>
</dbReference>
<dbReference type="InterPro" id="IPR050775">
    <property type="entry name" value="FAD-binding_Monooxygenases"/>
</dbReference>
<evidence type="ECO:0000256" key="1">
    <source>
        <dbReference type="ARBA" id="ARBA00001974"/>
    </source>
</evidence>
<evidence type="ECO:0000256" key="2">
    <source>
        <dbReference type="ARBA" id="ARBA00010139"/>
    </source>
</evidence>
<evidence type="ECO:0000256" key="6">
    <source>
        <dbReference type="ARBA" id="ARBA00023002"/>
    </source>
</evidence>
<evidence type="ECO:0000256" key="5">
    <source>
        <dbReference type="ARBA" id="ARBA00022857"/>
    </source>
</evidence>
<keyword evidence="9" id="KW-1185">Reference proteome</keyword>